<dbReference type="Gene3D" id="3.90.70.10">
    <property type="entry name" value="Cysteine proteinases"/>
    <property type="match status" value="1"/>
</dbReference>
<dbReference type="InterPro" id="IPR000668">
    <property type="entry name" value="Peptidase_C1A_C"/>
</dbReference>
<dbReference type="PRINTS" id="PR00705">
    <property type="entry name" value="PAPAIN"/>
</dbReference>
<comment type="similarity">
    <text evidence="1">Belongs to the peptidase C1 family.</text>
</comment>
<dbReference type="InterPro" id="IPR013128">
    <property type="entry name" value="Peptidase_C1A"/>
</dbReference>
<feature type="domain" description="Peptidase C1A papain C-terminal" evidence="3">
    <location>
        <begin position="139"/>
        <end position="371"/>
    </location>
</feature>
<organism evidence="6">
    <name type="scientific">Caenorhabditis brenneri</name>
    <name type="common">Nematode worm</name>
    <dbReference type="NCBI Taxonomy" id="135651"/>
    <lineage>
        <taxon>Eukaryota</taxon>
        <taxon>Metazoa</taxon>
        <taxon>Ecdysozoa</taxon>
        <taxon>Nematoda</taxon>
        <taxon>Chromadorea</taxon>
        <taxon>Rhabditida</taxon>
        <taxon>Rhabditina</taxon>
        <taxon>Rhabditomorpha</taxon>
        <taxon>Rhabditoidea</taxon>
        <taxon>Rhabditidae</taxon>
        <taxon>Peloderinae</taxon>
        <taxon>Caenorhabditis</taxon>
    </lineage>
</organism>
<dbReference type="AlphaFoldDB" id="G0N0Z5"/>
<protein>
    <submittedName>
        <fullName evidence="5">Uncharacterized protein</fullName>
    </submittedName>
</protein>
<feature type="signal peptide" evidence="2">
    <location>
        <begin position="1"/>
        <end position="16"/>
    </location>
</feature>
<dbReference type="OMA" id="STEWHAG"/>
<dbReference type="InterPro" id="IPR013201">
    <property type="entry name" value="Prot_inhib_I29"/>
</dbReference>
<evidence type="ECO:0000256" key="1">
    <source>
        <dbReference type="ARBA" id="ARBA00008455"/>
    </source>
</evidence>
<name>G0N0Z5_CAEBE</name>
<dbReference type="STRING" id="135651.G0N0Z5"/>
<dbReference type="InterPro" id="IPR038765">
    <property type="entry name" value="Papain-like_cys_pep_sf"/>
</dbReference>
<dbReference type="CDD" id="cd02248">
    <property type="entry name" value="Peptidase_C1A"/>
    <property type="match status" value="1"/>
</dbReference>
<keyword evidence="6" id="KW-1185">Reference proteome</keyword>
<evidence type="ECO:0000259" key="4">
    <source>
        <dbReference type="SMART" id="SM00848"/>
    </source>
</evidence>
<dbReference type="Pfam" id="PF00112">
    <property type="entry name" value="Peptidase_C1"/>
    <property type="match status" value="1"/>
</dbReference>
<sequence length="379" mass="43300">MLLLLVFLSVFPTSFAADFLNSDEFFEIKIDRDHPDKVFEDFEAFKKKFHRKYKTPEEEQMRKNIYTANSNTLNKLFKEAEKRGHNTQFGINQFSDFSHAEFQQRLSRFKPNSTLFNSKHKKSLNFKARSKRQTDEQVYPKHYDLRTIKVGGDSIVGPVDNQYNCSCCWGFATVAVVETVHAWITKKMRPLSVQELCDCAADEFTLGCSGGYPINGAAYVLGKGLSRSSVYEYDEDRARHPNMCMAGNSTRFVLPGKLDYGIIHPDRVNVYWPGALVDWKSPVAVYFAVGKAFRDYQSGVLAIQDCDMNSTEWHAGAIIGYGEEYDLLGNPQKYWIMKNSWGEYEWGDRGYVKIIRGINWCGIEDDGLVMNLADVAASL</sequence>
<gene>
    <name evidence="5" type="ORF">CAEBREN_21915</name>
</gene>
<accession>G0N0Z5</accession>
<evidence type="ECO:0000256" key="2">
    <source>
        <dbReference type="SAM" id="SignalP"/>
    </source>
</evidence>
<dbReference type="GO" id="GO:0008234">
    <property type="term" value="F:cysteine-type peptidase activity"/>
    <property type="evidence" value="ECO:0007669"/>
    <property type="project" value="InterPro"/>
</dbReference>
<keyword evidence="2" id="KW-0732">Signal</keyword>
<evidence type="ECO:0000313" key="6">
    <source>
        <dbReference type="Proteomes" id="UP000008068"/>
    </source>
</evidence>
<feature type="domain" description="Cathepsin propeptide inhibitor" evidence="4">
    <location>
        <begin position="42"/>
        <end position="102"/>
    </location>
</feature>
<dbReference type="GO" id="GO:0006508">
    <property type="term" value="P:proteolysis"/>
    <property type="evidence" value="ECO:0007669"/>
    <property type="project" value="InterPro"/>
</dbReference>
<dbReference type="eggNOG" id="KOG1543">
    <property type="taxonomic scope" value="Eukaryota"/>
</dbReference>
<dbReference type="OrthoDB" id="5875790at2759"/>
<dbReference type="PANTHER" id="PTHR12411">
    <property type="entry name" value="CYSTEINE PROTEASE FAMILY C1-RELATED"/>
    <property type="match status" value="1"/>
</dbReference>
<dbReference type="InterPro" id="IPR039417">
    <property type="entry name" value="Peptidase_C1A_papain-like"/>
</dbReference>
<proteinExistence type="inferred from homology"/>
<dbReference type="Proteomes" id="UP000008068">
    <property type="component" value="Unassembled WGS sequence"/>
</dbReference>
<dbReference type="MEROPS" id="C01.A37"/>
<dbReference type="SMART" id="SM00848">
    <property type="entry name" value="Inhibitor_I29"/>
    <property type="match status" value="1"/>
</dbReference>
<evidence type="ECO:0000313" key="5">
    <source>
        <dbReference type="EMBL" id="EGT49161.1"/>
    </source>
</evidence>
<dbReference type="SUPFAM" id="SSF54001">
    <property type="entry name" value="Cysteine proteinases"/>
    <property type="match status" value="1"/>
</dbReference>
<dbReference type="Pfam" id="PF08246">
    <property type="entry name" value="Inhibitor_I29"/>
    <property type="match status" value="1"/>
</dbReference>
<dbReference type="SMART" id="SM00645">
    <property type="entry name" value="Pept_C1"/>
    <property type="match status" value="1"/>
</dbReference>
<evidence type="ECO:0000259" key="3">
    <source>
        <dbReference type="SMART" id="SM00645"/>
    </source>
</evidence>
<dbReference type="HOGENOM" id="CLU_012184_1_3_1"/>
<feature type="chain" id="PRO_5018729394" evidence="2">
    <location>
        <begin position="17"/>
        <end position="379"/>
    </location>
</feature>
<dbReference type="InParanoid" id="G0N0Z5"/>
<dbReference type="EMBL" id="GL379825">
    <property type="protein sequence ID" value="EGT49161.1"/>
    <property type="molecule type" value="Genomic_DNA"/>
</dbReference>
<reference evidence="6" key="1">
    <citation type="submission" date="2011-07" db="EMBL/GenBank/DDBJ databases">
        <authorList>
            <consortium name="Caenorhabditis brenneri Sequencing and Analysis Consortium"/>
            <person name="Wilson R.K."/>
        </authorList>
    </citation>
    <scope>NUCLEOTIDE SEQUENCE [LARGE SCALE GENOMIC DNA]</scope>
    <source>
        <strain evidence="6">PB2801</strain>
    </source>
</reference>
<dbReference type="FunFam" id="3.90.70.10:FF:000103">
    <property type="entry name" value="Hypothetical LOC496748"/>
    <property type="match status" value="1"/>
</dbReference>